<dbReference type="InterPro" id="IPR015046">
    <property type="entry name" value="LciA_Immunity-like"/>
</dbReference>
<dbReference type="GO" id="GO:0030153">
    <property type="term" value="P:bacteriocin immunity"/>
    <property type="evidence" value="ECO:0007669"/>
    <property type="project" value="InterPro"/>
</dbReference>
<accession>A0A1S8NI90</accession>
<dbReference type="InterPro" id="IPR053739">
    <property type="entry name" value="Bact_Immunity_Domain_sf"/>
</dbReference>
<dbReference type="AlphaFoldDB" id="A0A1S8NI90"/>
<sequence>MKKKEDEQTAISLFDTFKRLILEKSLQDNIYCQIIEVLNLAIKRVANESQTPQLEARSVFQNIHTICFVNKIKLNAEEADVLKKIDQFSHSKGIWGEMNTLNISNMWPGK</sequence>
<dbReference type="STRING" id="169679.CSACC_37550"/>
<dbReference type="Pfam" id="PF08951">
    <property type="entry name" value="EntA_Immun"/>
    <property type="match status" value="1"/>
</dbReference>
<dbReference type="EMBL" id="LZYZ01000001">
    <property type="protein sequence ID" value="OOM16082.1"/>
    <property type="molecule type" value="Genomic_DNA"/>
</dbReference>
<dbReference type="Proteomes" id="UP000191154">
    <property type="component" value="Unassembled WGS sequence"/>
</dbReference>
<organism evidence="1 2">
    <name type="scientific">Clostridium saccharobutylicum</name>
    <dbReference type="NCBI Taxonomy" id="169679"/>
    <lineage>
        <taxon>Bacteria</taxon>
        <taxon>Bacillati</taxon>
        <taxon>Bacillota</taxon>
        <taxon>Clostridia</taxon>
        <taxon>Eubacteriales</taxon>
        <taxon>Clostridiaceae</taxon>
        <taxon>Clostridium</taxon>
    </lineage>
</organism>
<dbReference type="RefSeq" id="WP_077863834.1">
    <property type="nucleotide sequence ID" value="NZ_LZYZ01000001.1"/>
</dbReference>
<evidence type="ECO:0000313" key="2">
    <source>
        <dbReference type="Proteomes" id="UP000191154"/>
    </source>
</evidence>
<dbReference type="Gene3D" id="1.20.1440.140">
    <property type="match status" value="1"/>
</dbReference>
<evidence type="ECO:0000313" key="1">
    <source>
        <dbReference type="EMBL" id="OOM16082.1"/>
    </source>
</evidence>
<reference evidence="1 2" key="1">
    <citation type="submission" date="2016-05" db="EMBL/GenBank/DDBJ databases">
        <title>Microbial solvent formation.</title>
        <authorList>
            <person name="Poehlein A."/>
            <person name="Montoya Solano J.D."/>
            <person name="Flitsch S."/>
            <person name="Krabben P."/>
            <person name="Duerre P."/>
            <person name="Daniel R."/>
        </authorList>
    </citation>
    <scope>NUCLEOTIDE SEQUENCE [LARGE SCALE GENOMIC DNA]</scope>
    <source>
        <strain evidence="1 2">L1-8</strain>
    </source>
</reference>
<protein>
    <submittedName>
        <fullName evidence="1">Enterocin A immunity</fullName>
    </submittedName>
</protein>
<gene>
    <name evidence="1" type="ORF">CLOSAC_03530</name>
</gene>
<proteinExistence type="predicted"/>
<comment type="caution">
    <text evidence="1">The sequence shown here is derived from an EMBL/GenBank/DDBJ whole genome shotgun (WGS) entry which is preliminary data.</text>
</comment>
<name>A0A1S8NI90_CLOSA</name>